<comment type="similarity">
    <text evidence="1">Belongs to the thioredoxin family. DsbA subfamily.</text>
</comment>
<evidence type="ECO:0000256" key="4">
    <source>
        <dbReference type="ARBA" id="ARBA00023157"/>
    </source>
</evidence>
<evidence type="ECO:0000256" key="5">
    <source>
        <dbReference type="ARBA" id="ARBA00023284"/>
    </source>
</evidence>
<evidence type="ECO:0000256" key="3">
    <source>
        <dbReference type="ARBA" id="ARBA00023002"/>
    </source>
</evidence>
<evidence type="ECO:0000259" key="7">
    <source>
        <dbReference type="Pfam" id="PF13462"/>
    </source>
</evidence>
<keyword evidence="5" id="KW-0676">Redox-active center</keyword>
<gene>
    <name evidence="8" type="ORF">GCM10009757_08350</name>
</gene>
<reference evidence="9" key="1">
    <citation type="journal article" date="2019" name="Int. J. Syst. Evol. Microbiol.">
        <title>The Global Catalogue of Microorganisms (GCM) 10K type strain sequencing project: providing services to taxonomists for standard genome sequencing and annotation.</title>
        <authorList>
            <consortium name="The Broad Institute Genomics Platform"/>
            <consortium name="The Broad Institute Genome Sequencing Center for Infectious Disease"/>
            <person name="Wu L."/>
            <person name="Ma J."/>
        </authorList>
    </citation>
    <scope>NUCLEOTIDE SEQUENCE [LARGE SCALE GENOMIC DNA]</scope>
    <source>
        <strain evidence="9">JCM 14549</strain>
    </source>
</reference>
<evidence type="ECO:0000256" key="2">
    <source>
        <dbReference type="ARBA" id="ARBA00022729"/>
    </source>
</evidence>
<evidence type="ECO:0000313" key="9">
    <source>
        <dbReference type="Proteomes" id="UP001403094"/>
    </source>
</evidence>
<dbReference type="PANTHER" id="PTHR13887:SF14">
    <property type="entry name" value="DISULFIDE BOND FORMATION PROTEIN D"/>
    <property type="match status" value="1"/>
</dbReference>
<dbReference type="RefSeq" id="WP_346069549.1">
    <property type="nucleotide sequence ID" value="NZ_BAAANQ010000001.1"/>
</dbReference>
<accession>A0ABP5GBW4</accession>
<feature type="domain" description="Thioredoxin-like fold" evidence="7">
    <location>
        <begin position="69"/>
        <end position="242"/>
    </location>
</feature>
<dbReference type="Proteomes" id="UP001403094">
    <property type="component" value="Unassembled WGS sequence"/>
</dbReference>
<name>A0ABP5GBW4_9ACTN</name>
<keyword evidence="2" id="KW-0732">Signal</keyword>
<dbReference type="Pfam" id="PF13462">
    <property type="entry name" value="Thioredoxin_4"/>
    <property type="match status" value="1"/>
</dbReference>
<sequence length="249" mass="26519">MSQKNRDGKGRARDRMREEREREKAAEKRMRVLKVGGTATAVLAVAAVVGVLAANSGGSGSNDGPAAEPITVGQSTVPATLTVYEDFRCPACGQFENGFRDVIHELTDAGTLKAEYHLVSIIDGNIRGDGSKNAANAAQCANDQGSFAAYHDVLFENQPAEADDAFGDKDLLIDLAGQVDGLDNAEFRTCVQEGTHDDWVQRSNADFMSSDFNATPTILLNGENIYGDPSVPLTPDSLRNQVNQLAAGS</sequence>
<dbReference type="CDD" id="cd02972">
    <property type="entry name" value="DsbA_family"/>
    <property type="match status" value="1"/>
</dbReference>
<keyword evidence="4" id="KW-1015">Disulfide bond</keyword>
<comment type="caution">
    <text evidence="8">The sequence shown here is derived from an EMBL/GenBank/DDBJ whole genome shotgun (WGS) entry which is preliminary data.</text>
</comment>
<dbReference type="EMBL" id="BAAANQ010000001">
    <property type="protein sequence ID" value="GAA2043603.1"/>
    <property type="molecule type" value="Genomic_DNA"/>
</dbReference>
<dbReference type="SUPFAM" id="SSF52833">
    <property type="entry name" value="Thioredoxin-like"/>
    <property type="match status" value="1"/>
</dbReference>
<keyword evidence="3" id="KW-0560">Oxidoreductase</keyword>
<organism evidence="8 9">
    <name type="scientific">Streptomyces cheonanensis</name>
    <dbReference type="NCBI Taxonomy" id="312720"/>
    <lineage>
        <taxon>Bacteria</taxon>
        <taxon>Bacillati</taxon>
        <taxon>Actinomycetota</taxon>
        <taxon>Actinomycetes</taxon>
        <taxon>Kitasatosporales</taxon>
        <taxon>Streptomycetaceae</taxon>
        <taxon>Streptomyces</taxon>
    </lineage>
</organism>
<feature type="region of interest" description="Disordered" evidence="6">
    <location>
        <begin position="1"/>
        <end position="26"/>
    </location>
</feature>
<proteinExistence type="inferred from homology"/>
<evidence type="ECO:0000313" key="8">
    <source>
        <dbReference type="EMBL" id="GAA2043603.1"/>
    </source>
</evidence>
<dbReference type="InterPro" id="IPR012336">
    <property type="entry name" value="Thioredoxin-like_fold"/>
</dbReference>
<evidence type="ECO:0000256" key="1">
    <source>
        <dbReference type="ARBA" id="ARBA00005791"/>
    </source>
</evidence>
<dbReference type="InterPro" id="IPR036249">
    <property type="entry name" value="Thioredoxin-like_sf"/>
</dbReference>
<evidence type="ECO:0000256" key="6">
    <source>
        <dbReference type="SAM" id="MobiDB-lite"/>
    </source>
</evidence>
<dbReference type="PANTHER" id="PTHR13887">
    <property type="entry name" value="GLUTATHIONE S-TRANSFERASE KAPPA"/>
    <property type="match status" value="1"/>
</dbReference>
<keyword evidence="9" id="KW-1185">Reference proteome</keyword>
<protein>
    <submittedName>
        <fullName evidence="8">Thioredoxin domain-containing protein</fullName>
    </submittedName>
</protein>
<dbReference type="Gene3D" id="3.40.30.10">
    <property type="entry name" value="Glutaredoxin"/>
    <property type="match status" value="1"/>
</dbReference>